<evidence type="ECO:0000313" key="1">
    <source>
        <dbReference type="EMBL" id="GAI36664.1"/>
    </source>
</evidence>
<protein>
    <submittedName>
        <fullName evidence="1">Uncharacterized protein</fullName>
    </submittedName>
</protein>
<comment type="caution">
    <text evidence="1">The sequence shown here is derived from an EMBL/GenBank/DDBJ whole genome shotgun (WGS) entry which is preliminary data.</text>
</comment>
<name>X1Q0B8_9ZZZZ</name>
<sequence length="167" mass="18432">PQHFITLNEMWKRMDAIGRAPYIEAIRGRPLTARNRHIQENLKQLRDDEEITEYTFSVASGQGLPPASVTIVAGAGQINVNALLPGTPPIGYSFYMRYAGALLYGDPTDAIIRPMHTIESAHESSNLVIDGLTAGTYVCGCWIGWERDSDGRIHYGTQLTGRTINVT</sequence>
<reference evidence="1" key="1">
    <citation type="journal article" date="2014" name="Front. Microbiol.">
        <title>High frequency of phylogenetically diverse reductive dehalogenase-homologous genes in deep subseafloor sedimentary metagenomes.</title>
        <authorList>
            <person name="Kawai M."/>
            <person name="Futagami T."/>
            <person name="Toyoda A."/>
            <person name="Takaki Y."/>
            <person name="Nishi S."/>
            <person name="Hori S."/>
            <person name="Arai W."/>
            <person name="Tsubouchi T."/>
            <person name="Morono Y."/>
            <person name="Uchiyama I."/>
            <person name="Ito T."/>
            <person name="Fujiyama A."/>
            <person name="Inagaki F."/>
            <person name="Takami H."/>
        </authorList>
    </citation>
    <scope>NUCLEOTIDE SEQUENCE</scope>
    <source>
        <strain evidence="1">Expedition CK06-06</strain>
    </source>
</reference>
<accession>X1Q0B8</accession>
<dbReference type="AlphaFoldDB" id="X1Q0B8"/>
<gene>
    <name evidence="1" type="ORF">S06H3_42188</name>
</gene>
<dbReference type="EMBL" id="BARV01026061">
    <property type="protein sequence ID" value="GAI36664.1"/>
    <property type="molecule type" value="Genomic_DNA"/>
</dbReference>
<proteinExistence type="predicted"/>
<organism evidence="1">
    <name type="scientific">marine sediment metagenome</name>
    <dbReference type="NCBI Taxonomy" id="412755"/>
    <lineage>
        <taxon>unclassified sequences</taxon>
        <taxon>metagenomes</taxon>
        <taxon>ecological metagenomes</taxon>
    </lineage>
</organism>
<feature type="non-terminal residue" evidence="1">
    <location>
        <position position="1"/>
    </location>
</feature>